<protein>
    <submittedName>
        <fullName evidence="1">Lycopene cyclase</fullName>
    </submittedName>
</protein>
<name>A0ABR6EV52_9SPHI</name>
<dbReference type="InterPro" id="IPR036188">
    <property type="entry name" value="FAD/NAD-bd_sf"/>
</dbReference>
<evidence type="ECO:0000313" key="1">
    <source>
        <dbReference type="EMBL" id="MBB2149145.1"/>
    </source>
</evidence>
<dbReference type="Gene3D" id="3.50.50.60">
    <property type="entry name" value="FAD/NAD(P)-binding domain"/>
    <property type="match status" value="1"/>
</dbReference>
<dbReference type="SUPFAM" id="SSF51905">
    <property type="entry name" value="FAD/NAD(P)-binding domain"/>
    <property type="match status" value="1"/>
</dbReference>
<keyword evidence="2" id="KW-1185">Reference proteome</keyword>
<proteinExistence type="predicted"/>
<sequence length="409" mass="47089">MENPLGCCLLTGNIGRNLKKSNMEHFDYIIAGGGCAGRSLATRLLPFLKARNKRVLVVDKSTKKENDKTWCFWEDRTDIFEPVVQRKWNRLSFSGLSYDKELSIQPYFYKMIRSGDFYQYTNDLLTNSPQVSIKQGEVQNLYSEDKKAIVTIDGVLYSADYVFSSIPQAQEKDSQRYQYLLQHFNGWVIETTADTFDPSCATLMDFNTSQHAGTSFFYVLPLSPRRALIEYTLFSEEVLPTASYTAALEKYIREQINCDHYTILEKEQGVIPMSDHPIKREDGRIIYLGTAGGFTKGSTGYTFRFIQKHTSAIVEKLYRSGHPRVPPISSFRFPIYDGVLLHLLNSKRLSGVEIFTTMFKKNHPVKILKFLDNETSIFEELLIFNTLQKKEFAMALWKRTLKLMKADSL</sequence>
<organism evidence="1 2">
    <name type="scientific">Pedobacter gandavensis</name>
    <dbReference type="NCBI Taxonomy" id="2679963"/>
    <lineage>
        <taxon>Bacteria</taxon>
        <taxon>Pseudomonadati</taxon>
        <taxon>Bacteroidota</taxon>
        <taxon>Sphingobacteriia</taxon>
        <taxon>Sphingobacteriales</taxon>
        <taxon>Sphingobacteriaceae</taxon>
        <taxon>Pedobacter</taxon>
    </lineage>
</organism>
<comment type="caution">
    <text evidence="1">The sequence shown here is derived from an EMBL/GenBank/DDBJ whole genome shotgun (WGS) entry which is preliminary data.</text>
</comment>
<dbReference type="EMBL" id="WNXC01000002">
    <property type="protein sequence ID" value="MBB2149145.1"/>
    <property type="molecule type" value="Genomic_DNA"/>
</dbReference>
<dbReference type="Pfam" id="PF05834">
    <property type="entry name" value="Lycopene_cycl"/>
    <property type="match status" value="1"/>
</dbReference>
<reference evidence="1 2" key="1">
    <citation type="submission" date="2019-11" db="EMBL/GenBank/DDBJ databases">
        <title>Description of Pedobacter sp. LMG 31462T.</title>
        <authorList>
            <person name="Carlier A."/>
            <person name="Qi S."/>
            <person name="Vandamme P."/>
        </authorList>
    </citation>
    <scope>NUCLEOTIDE SEQUENCE [LARGE SCALE GENOMIC DNA]</scope>
    <source>
        <strain evidence="1 2">LMG 31462</strain>
    </source>
</reference>
<accession>A0ABR6EV52</accession>
<gene>
    <name evidence="1" type="ORF">GM920_09520</name>
</gene>
<evidence type="ECO:0000313" key="2">
    <source>
        <dbReference type="Proteomes" id="UP000636110"/>
    </source>
</evidence>
<dbReference type="Proteomes" id="UP000636110">
    <property type="component" value="Unassembled WGS sequence"/>
</dbReference>